<evidence type="ECO:0000313" key="5">
    <source>
        <dbReference type="EMBL" id="TFF75800.1"/>
    </source>
</evidence>
<dbReference type="SUPFAM" id="SSF55781">
    <property type="entry name" value="GAF domain-like"/>
    <property type="match status" value="1"/>
</dbReference>
<dbReference type="GO" id="GO:0052621">
    <property type="term" value="F:diguanylate cyclase activity"/>
    <property type="evidence" value="ECO:0007669"/>
    <property type="project" value="UniProtKB-EC"/>
</dbReference>
<dbReference type="RefSeq" id="WP_134695803.1">
    <property type="nucleotide sequence ID" value="NZ_QORJ01000017.1"/>
</dbReference>
<protein>
    <recommendedName>
        <fullName evidence="2">diguanylate cyclase</fullName>
        <ecNumber evidence="2">2.7.7.65</ecNumber>
    </recommendedName>
</protein>
<dbReference type="Proteomes" id="UP000297720">
    <property type="component" value="Unassembled WGS sequence"/>
</dbReference>
<dbReference type="NCBIfam" id="TIGR00254">
    <property type="entry name" value="GGDEF"/>
    <property type="match status" value="1"/>
</dbReference>
<sequence length="346" mass="38190">MHHNDRIFDPHFLSKVGPGKKITVPVSFIQDLTQAASLQDVLNVMANWIFHIFSAERASITIKESETSLRLYAVMGNNAIPMESLVPVEGTMVGRVFSSGMLAICDDLTASSDQDCVILSRHGMGCCMDAPMIQGTRCIGTLNVAHHEKAHYTVEDAIILQCLANWLALNIQLHLQVTEMEHQASTDYLTDTANRCAFMNEGERRLILSRLTDIPLAVGILDLDHFKSLNDKYGHDAGDHALKEVASVVKRNMRSEDMFARIGGEEFAIIVTGSHPDNNLAIFDNIRAVIESQVIEYGGEIIKLTASIGFSSLSHQDSDLSAILKRADSALYAAKRNGRNRVECHL</sequence>
<dbReference type="EC" id="2.7.7.65" evidence="2"/>
<dbReference type="InterPro" id="IPR003018">
    <property type="entry name" value="GAF"/>
</dbReference>
<evidence type="ECO:0000256" key="1">
    <source>
        <dbReference type="ARBA" id="ARBA00001946"/>
    </source>
</evidence>
<dbReference type="Gene3D" id="3.30.450.40">
    <property type="match status" value="1"/>
</dbReference>
<dbReference type="EMBL" id="QORK01000020">
    <property type="protein sequence ID" value="TFF80262.1"/>
    <property type="molecule type" value="Genomic_DNA"/>
</dbReference>
<dbReference type="InterPro" id="IPR043128">
    <property type="entry name" value="Rev_trsase/Diguanyl_cyclase"/>
</dbReference>
<dbReference type="OrthoDB" id="9812358at2"/>
<dbReference type="Pfam" id="PF01590">
    <property type="entry name" value="GAF"/>
    <property type="match status" value="1"/>
</dbReference>
<evidence type="ECO:0000259" key="4">
    <source>
        <dbReference type="PROSITE" id="PS50887"/>
    </source>
</evidence>
<evidence type="ECO:0000256" key="2">
    <source>
        <dbReference type="ARBA" id="ARBA00012528"/>
    </source>
</evidence>
<dbReference type="PANTHER" id="PTHR45138:SF9">
    <property type="entry name" value="DIGUANYLATE CYCLASE DGCM-RELATED"/>
    <property type="match status" value="1"/>
</dbReference>
<dbReference type="InterPro" id="IPR029787">
    <property type="entry name" value="Nucleotide_cyclase"/>
</dbReference>
<organism evidence="6 8">
    <name type="scientific">Aeromonas taiwanensis</name>
    <dbReference type="NCBI Taxonomy" id="633417"/>
    <lineage>
        <taxon>Bacteria</taxon>
        <taxon>Pseudomonadati</taxon>
        <taxon>Pseudomonadota</taxon>
        <taxon>Gammaproteobacteria</taxon>
        <taxon>Aeromonadales</taxon>
        <taxon>Aeromonadaceae</taxon>
        <taxon>Aeromonas</taxon>
    </lineage>
</organism>
<dbReference type="FunFam" id="3.30.70.270:FF:000001">
    <property type="entry name" value="Diguanylate cyclase domain protein"/>
    <property type="match status" value="1"/>
</dbReference>
<name>A0A5F0KAW7_9GAMM</name>
<dbReference type="Gene3D" id="3.30.70.270">
    <property type="match status" value="1"/>
</dbReference>
<dbReference type="Proteomes" id="UP000297914">
    <property type="component" value="Unassembled WGS sequence"/>
</dbReference>
<evidence type="ECO:0000256" key="3">
    <source>
        <dbReference type="ARBA" id="ARBA00034247"/>
    </source>
</evidence>
<dbReference type="AlphaFoldDB" id="A0A5F0KAW7"/>
<accession>A0A5F0KAW7</accession>
<dbReference type="Pfam" id="PF00990">
    <property type="entry name" value="GGDEF"/>
    <property type="match status" value="1"/>
</dbReference>
<dbReference type="PROSITE" id="PS50887">
    <property type="entry name" value="GGDEF"/>
    <property type="match status" value="1"/>
</dbReference>
<comment type="cofactor">
    <cofactor evidence="1">
        <name>Mg(2+)</name>
        <dbReference type="ChEBI" id="CHEBI:18420"/>
    </cofactor>
</comment>
<evidence type="ECO:0000313" key="6">
    <source>
        <dbReference type="EMBL" id="TFF80262.1"/>
    </source>
</evidence>
<gene>
    <name evidence="5" type="ORF">DRM93_10855</name>
    <name evidence="6" type="ORF">DRM94_10855</name>
</gene>
<dbReference type="SUPFAM" id="SSF55073">
    <property type="entry name" value="Nucleotide cyclase"/>
    <property type="match status" value="1"/>
</dbReference>
<comment type="caution">
    <text evidence="6">The sequence shown here is derived from an EMBL/GenBank/DDBJ whole genome shotgun (WGS) entry which is preliminary data.</text>
</comment>
<reference evidence="6 8" key="1">
    <citation type="submission" date="2018-06" db="EMBL/GenBank/DDBJ databases">
        <title>Occurrence of a novel blaKPC-2- and qnrS2- harbouring IncP6 plasmid from Aeromonas taiwanensis isolates recovered from the river sediments.</title>
        <authorList>
            <person name="Zheng B."/>
            <person name="Yu X."/>
            <person name="Xiao Y."/>
        </authorList>
    </citation>
    <scope>NUCLEOTIDE SEQUENCE [LARGE SCALE GENOMIC DNA]</scope>
    <source>
        <strain evidence="5 7">1713</strain>
        <strain evidence="6 8">198</strain>
    </source>
</reference>
<keyword evidence="7" id="KW-1185">Reference proteome</keyword>
<dbReference type="InterPro" id="IPR000160">
    <property type="entry name" value="GGDEF_dom"/>
</dbReference>
<dbReference type="InterPro" id="IPR029016">
    <property type="entry name" value="GAF-like_dom_sf"/>
</dbReference>
<evidence type="ECO:0000313" key="8">
    <source>
        <dbReference type="Proteomes" id="UP000297914"/>
    </source>
</evidence>
<dbReference type="InterPro" id="IPR050469">
    <property type="entry name" value="Diguanylate_Cyclase"/>
</dbReference>
<feature type="domain" description="GGDEF" evidence="4">
    <location>
        <begin position="214"/>
        <end position="346"/>
    </location>
</feature>
<dbReference type="PANTHER" id="PTHR45138">
    <property type="entry name" value="REGULATORY COMPONENTS OF SENSORY TRANSDUCTION SYSTEM"/>
    <property type="match status" value="1"/>
</dbReference>
<evidence type="ECO:0000313" key="7">
    <source>
        <dbReference type="Proteomes" id="UP000297720"/>
    </source>
</evidence>
<dbReference type="EMBL" id="QORL01000020">
    <property type="protein sequence ID" value="TFF75800.1"/>
    <property type="molecule type" value="Genomic_DNA"/>
</dbReference>
<dbReference type="SMART" id="SM00267">
    <property type="entry name" value="GGDEF"/>
    <property type="match status" value="1"/>
</dbReference>
<dbReference type="SMART" id="SM00065">
    <property type="entry name" value="GAF"/>
    <property type="match status" value="1"/>
</dbReference>
<dbReference type="CDD" id="cd01949">
    <property type="entry name" value="GGDEF"/>
    <property type="match status" value="1"/>
</dbReference>
<comment type="catalytic activity">
    <reaction evidence="3">
        <text>2 GTP = 3',3'-c-di-GMP + 2 diphosphate</text>
        <dbReference type="Rhea" id="RHEA:24898"/>
        <dbReference type="ChEBI" id="CHEBI:33019"/>
        <dbReference type="ChEBI" id="CHEBI:37565"/>
        <dbReference type="ChEBI" id="CHEBI:58805"/>
        <dbReference type="EC" id="2.7.7.65"/>
    </reaction>
</comment>
<proteinExistence type="predicted"/>